<name>A0A1B7LXT1_9MICC</name>
<keyword evidence="3" id="KW-1185">Reference proteome</keyword>
<reference evidence="2 3" key="1">
    <citation type="submission" date="2016-04" db="EMBL/GenBank/DDBJ databases">
        <title>First whole genome shotgun sequence of the bacterium Enteractinococcus sp. strain UASWS1574.</title>
        <authorList>
            <person name="Crovadore J."/>
            <person name="Chablais R."/>
            <person name="Lefort F."/>
        </authorList>
    </citation>
    <scope>NUCLEOTIDE SEQUENCE [LARGE SCALE GENOMIC DNA]</scope>
    <source>
        <strain evidence="2 3">UASWS1574</strain>
    </source>
</reference>
<dbReference type="EMBL" id="LXEY01000021">
    <property type="protein sequence ID" value="OAV59982.1"/>
    <property type="molecule type" value="Genomic_DNA"/>
</dbReference>
<dbReference type="InterPro" id="IPR009061">
    <property type="entry name" value="DNA-bd_dom_put_sf"/>
</dbReference>
<comment type="caution">
    <text evidence="2">The sequence shown here is derived from an EMBL/GenBank/DDBJ whole genome shotgun (WGS) entry which is preliminary data.</text>
</comment>
<proteinExistence type="predicted"/>
<organism evidence="2 3">
    <name type="scientific">Enteractinococcus helveticum</name>
    <dbReference type="NCBI Taxonomy" id="1837282"/>
    <lineage>
        <taxon>Bacteria</taxon>
        <taxon>Bacillati</taxon>
        <taxon>Actinomycetota</taxon>
        <taxon>Actinomycetes</taxon>
        <taxon>Micrococcales</taxon>
        <taxon>Micrococcaceae</taxon>
    </lineage>
</organism>
<dbReference type="Gene3D" id="1.10.10.10">
    <property type="entry name" value="Winged helix-like DNA-binding domain superfamily/Winged helix DNA-binding domain"/>
    <property type="match status" value="1"/>
</dbReference>
<dbReference type="AlphaFoldDB" id="A0A1B7LXT1"/>
<dbReference type="InterPro" id="IPR041657">
    <property type="entry name" value="HTH_17"/>
</dbReference>
<feature type="domain" description="Helix-turn-helix" evidence="1">
    <location>
        <begin position="9"/>
        <end position="60"/>
    </location>
</feature>
<dbReference type="Proteomes" id="UP000078292">
    <property type="component" value="Unassembled WGS sequence"/>
</dbReference>
<dbReference type="SUPFAM" id="SSF46955">
    <property type="entry name" value="Putative DNA-binding domain"/>
    <property type="match status" value="1"/>
</dbReference>
<dbReference type="Pfam" id="PF12728">
    <property type="entry name" value="HTH_17"/>
    <property type="match status" value="1"/>
</dbReference>
<evidence type="ECO:0000259" key="1">
    <source>
        <dbReference type="Pfam" id="PF12728"/>
    </source>
</evidence>
<accession>A0A1B7LXT1</accession>
<dbReference type="InterPro" id="IPR036388">
    <property type="entry name" value="WH-like_DNA-bd_sf"/>
</dbReference>
<evidence type="ECO:0000313" key="3">
    <source>
        <dbReference type="Proteomes" id="UP000078292"/>
    </source>
</evidence>
<gene>
    <name evidence="2" type="ORF">A6F49_14700</name>
</gene>
<sequence length="63" mass="7089">MTKADLPRLMTRPEVADYLNISTGTLANWNSAGTGPTPVKWNSQSVMYLPEDVLDWVHSRRAE</sequence>
<protein>
    <recommendedName>
        <fullName evidence="1">Helix-turn-helix domain-containing protein</fullName>
    </recommendedName>
</protein>
<evidence type="ECO:0000313" key="2">
    <source>
        <dbReference type="EMBL" id="OAV59982.1"/>
    </source>
</evidence>